<dbReference type="AlphaFoldDB" id="A0AAV4KRU2"/>
<sequence length="87" mass="9138">MPQKPISGGEATDRITAALGAPNKRGEKTAVTSFVVRRFITRGLLTDLSSNPKGTLHHPGQVAEVCARGTWPSSSPRTPRSAPTTSA</sequence>
<dbReference type="Proteomes" id="UP000642014">
    <property type="component" value="Unassembled WGS sequence"/>
</dbReference>
<proteinExistence type="predicted"/>
<organism evidence="2 3">
    <name type="scientific">Streptomyces cinereoruber</name>
    <dbReference type="NCBI Taxonomy" id="67260"/>
    <lineage>
        <taxon>Bacteria</taxon>
        <taxon>Bacillati</taxon>
        <taxon>Actinomycetota</taxon>
        <taxon>Actinomycetes</taxon>
        <taxon>Kitasatosporales</taxon>
        <taxon>Streptomycetaceae</taxon>
        <taxon>Streptomyces</taxon>
    </lineage>
</organism>
<evidence type="ECO:0000313" key="3">
    <source>
        <dbReference type="Proteomes" id="UP000642014"/>
    </source>
</evidence>
<accession>A0AAV4KRU2</accession>
<feature type="region of interest" description="Disordered" evidence="1">
    <location>
        <begin position="67"/>
        <end position="87"/>
    </location>
</feature>
<name>A0AAV4KRU2_9ACTN</name>
<gene>
    <name evidence="2" type="ORF">GCM10010497_59760</name>
</gene>
<reference evidence="2 3" key="1">
    <citation type="journal article" date="2014" name="Int. J. Syst. Evol. Microbiol.">
        <title>Complete genome sequence of Corynebacterium casei LMG S-19264T (=DSM 44701T), isolated from a smear-ripened cheese.</title>
        <authorList>
            <consortium name="US DOE Joint Genome Institute (JGI-PGF)"/>
            <person name="Walter F."/>
            <person name="Albersmeier A."/>
            <person name="Kalinowski J."/>
            <person name="Ruckert C."/>
        </authorList>
    </citation>
    <scope>NUCLEOTIDE SEQUENCE [LARGE SCALE GENOMIC DNA]</scope>
    <source>
        <strain evidence="2 3">JCM 4205</strain>
    </source>
</reference>
<comment type="caution">
    <text evidence="2">The sequence shown here is derived from an EMBL/GenBank/DDBJ whole genome shotgun (WGS) entry which is preliminary data.</text>
</comment>
<feature type="region of interest" description="Disordered" evidence="1">
    <location>
        <begin position="1"/>
        <end position="27"/>
    </location>
</feature>
<evidence type="ECO:0000256" key="1">
    <source>
        <dbReference type="SAM" id="MobiDB-lite"/>
    </source>
</evidence>
<dbReference type="EMBL" id="BMSJ01000014">
    <property type="protein sequence ID" value="GGR48339.1"/>
    <property type="molecule type" value="Genomic_DNA"/>
</dbReference>
<evidence type="ECO:0000313" key="2">
    <source>
        <dbReference type="EMBL" id="GGR48339.1"/>
    </source>
</evidence>
<protein>
    <submittedName>
        <fullName evidence="2">Uncharacterized protein</fullName>
    </submittedName>
</protein>
<dbReference type="GeneID" id="95458842"/>
<dbReference type="RefSeq" id="WP_167309059.1">
    <property type="nucleotide sequence ID" value="NZ_BMSJ01000014.1"/>
</dbReference>
<feature type="compositionally biased region" description="Low complexity" evidence="1">
    <location>
        <begin position="72"/>
        <end position="87"/>
    </location>
</feature>